<accession>A0A397T2X4</accession>
<feature type="domain" description="F-box" evidence="1">
    <location>
        <begin position="4"/>
        <end position="47"/>
    </location>
</feature>
<evidence type="ECO:0000313" key="3">
    <source>
        <dbReference type="Proteomes" id="UP000265703"/>
    </source>
</evidence>
<dbReference type="Pfam" id="PF12937">
    <property type="entry name" value="F-box-like"/>
    <property type="match status" value="1"/>
</dbReference>
<gene>
    <name evidence="2" type="ORF">C1645_736569</name>
</gene>
<dbReference type="EMBL" id="QKYT01000133">
    <property type="protein sequence ID" value="RIA92172.1"/>
    <property type="molecule type" value="Genomic_DNA"/>
</dbReference>
<dbReference type="InterPro" id="IPR036047">
    <property type="entry name" value="F-box-like_dom_sf"/>
</dbReference>
<dbReference type="OrthoDB" id="2337667at2759"/>
<dbReference type="InterPro" id="IPR001810">
    <property type="entry name" value="F-box_dom"/>
</dbReference>
<name>A0A397T2X4_9GLOM</name>
<proteinExistence type="predicted"/>
<organism evidence="2 3">
    <name type="scientific">Glomus cerebriforme</name>
    <dbReference type="NCBI Taxonomy" id="658196"/>
    <lineage>
        <taxon>Eukaryota</taxon>
        <taxon>Fungi</taxon>
        <taxon>Fungi incertae sedis</taxon>
        <taxon>Mucoromycota</taxon>
        <taxon>Glomeromycotina</taxon>
        <taxon>Glomeromycetes</taxon>
        <taxon>Glomerales</taxon>
        <taxon>Glomeraceae</taxon>
        <taxon>Glomus</taxon>
    </lineage>
</organism>
<reference evidence="2 3" key="1">
    <citation type="submission" date="2018-06" db="EMBL/GenBank/DDBJ databases">
        <title>Comparative genomics reveals the genomic features of Rhizophagus irregularis, R. cerebriforme, R. diaphanum and Gigaspora rosea, and their symbiotic lifestyle signature.</title>
        <authorList>
            <person name="Morin E."/>
            <person name="San Clemente H."/>
            <person name="Chen E.C.H."/>
            <person name="De La Providencia I."/>
            <person name="Hainaut M."/>
            <person name="Kuo A."/>
            <person name="Kohler A."/>
            <person name="Murat C."/>
            <person name="Tang N."/>
            <person name="Roy S."/>
            <person name="Loubradou J."/>
            <person name="Henrissat B."/>
            <person name="Grigoriev I.V."/>
            <person name="Corradi N."/>
            <person name="Roux C."/>
            <person name="Martin F.M."/>
        </authorList>
    </citation>
    <scope>NUCLEOTIDE SEQUENCE [LARGE SCALE GENOMIC DNA]</scope>
    <source>
        <strain evidence="2 3">DAOM 227022</strain>
    </source>
</reference>
<sequence>MPKTLPPEIIRTIVLYLKNDKKSLYSCLLVSRDWCRGMVDLLWRQPFHLLYTCNKINSSTCKCSEKKRRSQAANLLTTYYSIKYNDELVKEGIVKTKGGNVINVMFNYLEFLSILDLRDLYFAIQDWTQWNKTRRSPLLKFLNRKFTSLTFNCNMFKYFFINSPKLKLLSFDTEFTLHQINNNNHCSYLIEENSENNNWEYYNILNDLLSIINESETKQFFANLTELVFTAEERKTKILSSLSRVCHNIQKLIIKVKFTVFIDNYGTALVRETNNTLEEAKQLVSLIRSQHNLVYFELFDTHEEGTSEILKSLKETQQNSLKTLILNNLFISDNNTILFHLKSLQNLQELGFNKFIYQQKGKLVHCWEDLWLPNLRYLELDHIDEHKEYSEELSSILRECSPLLNKVKN</sequence>
<evidence type="ECO:0000259" key="1">
    <source>
        <dbReference type="Pfam" id="PF12937"/>
    </source>
</evidence>
<dbReference type="Proteomes" id="UP000265703">
    <property type="component" value="Unassembled WGS sequence"/>
</dbReference>
<dbReference type="SUPFAM" id="SSF81383">
    <property type="entry name" value="F-box domain"/>
    <property type="match status" value="1"/>
</dbReference>
<protein>
    <recommendedName>
        <fullName evidence="1">F-box domain-containing protein</fullName>
    </recommendedName>
</protein>
<comment type="caution">
    <text evidence="2">The sequence shown here is derived from an EMBL/GenBank/DDBJ whole genome shotgun (WGS) entry which is preliminary data.</text>
</comment>
<dbReference type="AlphaFoldDB" id="A0A397T2X4"/>
<evidence type="ECO:0000313" key="2">
    <source>
        <dbReference type="EMBL" id="RIA92172.1"/>
    </source>
</evidence>
<keyword evidence="3" id="KW-1185">Reference proteome</keyword>